<dbReference type="SUPFAM" id="SSF161098">
    <property type="entry name" value="MetI-like"/>
    <property type="match status" value="1"/>
</dbReference>
<dbReference type="GO" id="GO:0015833">
    <property type="term" value="P:peptide transport"/>
    <property type="evidence" value="ECO:0007669"/>
    <property type="project" value="UniProtKB-KW"/>
</dbReference>
<sequence>MSQTPMTASTPATARAAAAGPFRRLVRDNPQLLFGTLIVGVIVLMALAAPLLTRYDPTAQDFLSTLQGPSADHLLGTDNLGRDIWARLLYGARTDLALASVAVLLPFVIGSTVGALCGYFGGWFDTIIMRIADTVVAFPFYVLVISLVFILGNGVSSIIVAISIVSWIAYARIIRAEAMVLSATNFTDALHVGGLGVPRIVFRHLMPNVLSQAIVYAMSDIVANIGVIVTLSYFGLGVVPPTPDWGNMMSEGQPFFAGGTYSLMLIPAVAVVVTSYGLSLVGDGLATALRVKR</sequence>
<dbReference type="GO" id="GO:0005886">
    <property type="term" value="C:plasma membrane"/>
    <property type="evidence" value="ECO:0007669"/>
    <property type="project" value="UniProtKB-SubCell"/>
</dbReference>
<protein>
    <submittedName>
        <fullName evidence="11">ABC transporter permease subunit</fullName>
    </submittedName>
</protein>
<dbReference type="Gene3D" id="1.10.3720.10">
    <property type="entry name" value="MetI-like"/>
    <property type="match status" value="1"/>
</dbReference>
<evidence type="ECO:0000259" key="10">
    <source>
        <dbReference type="PROSITE" id="PS50928"/>
    </source>
</evidence>
<evidence type="ECO:0000256" key="1">
    <source>
        <dbReference type="ARBA" id="ARBA00004651"/>
    </source>
</evidence>
<feature type="transmembrane region" description="Helical" evidence="9">
    <location>
        <begin position="213"/>
        <end position="235"/>
    </location>
</feature>
<keyword evidence="4 9" id="KW-0812">Transmembrane</keyword>
<gene>
    <name evidence="11" type="ORF">GR212_33295</name>
</gene>
<comment type="similarity">
    <text evidence="9">Belongs to the binding-protein-dependent transport system permease family.</text>
</comment>
<feature type="transmembrane region" description="Helical" evidence="9">
    <location>
        <begin position="96"/>
        <end position="119"/>
    </location>
</feature>
<evidence type="ECO:0000313" key="12">
    <source>
        <dbReference type="Proteomes" id="UP000483035"/>
    </source>
</evidence>
<evidence type="ECO:0000256" key="2">
    <source>
        <dbReference type="ARBA" id="ARBA00022448"/>
    </source>
</evidence>
<evidence type="ECO:0000256" key="6">
    <source>
        <dbReference type="ARBA" id="ARBA00022927"/>
    </source>
</evidence>
<dbReference type="InterPro" id="IPR035906">
    <property type="entry name" value="MetI-like_sf"/>
</dbReference>
<name>A0A6L9UKS9_9HYPH</name>
<dbReference type="EMBL" id="WUEY01000030">
    <property type="protein sequence ID" value="NEI74430.1"/>
    <property type="molecule type" value="Genomic_DNA"/>
</dbReference>
<dbReference type="InterPro" id="IPR000515">
    <property type="entry name" value="MetI-like"/>
</dbReference>
<feature type="transmembrane region" description="Helical" evidence="9">
    <location>
        <begin position="131"/>
        <end position="151"/>
    </location>
</feature>
<keyword evidence="8 9" id="KW-0472">Membrane</keyword>
<evidence type="ECO:0000256" key="8">
    <source>
        <dbReference type="ARBA" id="ARBA00023136"/>
    </source>
</evidence>
<organism evidence="11 12">
    <name type="scientific">Rhizobium lusitanum</name>
    <dbReference type="NCBI Taxonomy" id="293958"/>
    <lineage>
        <taxon>Bacteria</taxon>
        <taxon>Pseudomonadati</taxon>
        <taxon>Pseudomonadota</taxon>
        <taxon>Alphaproteobacteria</taxon>
        <taxon>Hyphomicrobiales</taxon>
        <taxon>Rhizobiaceae</taxon>
        <taxon>Rhizobium/Agrobacterium group</taxon>
        <taxon>Rhizobium</taxon>
    </lineage>
</organism>
<reference evidence="11 12" key="1">
    <citation type="submission" date="2019-12" db="EMBL/GenBank/DDBJ databases">
        <title>Rhizobium genotypes associated with high levels of biological nitrogen fixation by grain legumes in a temperate-maritime cropping system.</title>
        <authorList>
            <person name="Maluk M."/>
            <person name="Francesc Ferrando Molina F."/>
            <person name="Lopez Del Egido L."/>
            <person name="Lafos M."/>
            <person name="Langarica-Fuentes A."/>
            <person name="Gebre Yohannes G."/>
            <person name="Young M.W."/>
            <person name="Martin P."/>
            <person name="Gantlett R."/>
            <person name="Kenicer G."/>
            <person name="Hawes C."/>
            <person name="Begg G.S."/>
            <person name="Quilliam R.S."/>
            <person name="Squire G.R."/>
            <person name="Poole P.S."/>
            <person name="Young P.W."/>
            <person name="Iannetta P.M."/>
            <person name="James E.K."/>
        </authorList>
    </citation>
    <scope>NUCLEOTIDE SEQUENCE [LARGE SCALE GENOMIC DNA]</scope>
    <source>
        <strain evidence="11 12">JHI1118</strain>
    </source>
</reference>
<keyword evidence="7 9" id="KW-1133">Transmembrane helix</keyword>
<dbReference type="CDD" id="cd06261">
    <property type="entry name" value="TM_PBP2"/>
    <property type="match status" value="1"/>
</dbReference>
<dbReference type="GO" id="GO:0015031">
    <property type="term" value="P:protein transport"/>
    <property type="evidence" value="ECO:0007669"/>
    <property type="project" value="UniProtKB-KW"/>
</dbReference>
<evidence type="ECO:0000256" key="9">
    <source>
        <dbReference type="RuleBase" id="RU363032"/>
    </source>
</evidence>
<evidence type="ECO:0000313" key="11">
    <source>
        <dbReference type="EMBL" id="NEI74430.1"/>
    </source>
</evidence>
<dbReference type="Pfam" id="PF12911">
    <property type="entry name" value="OppC_N"/>
    <property type="match status" value="1"/>
</dbReference>
<evidence type="ECO:0000256" key="5">
    <source>
        <dbReference type="ARBA" id="ARBA00022856"/>
    </source>
</evidence>
<proteinExistence type="inferred from homology"/>
<keyword evidence="2 9" id="KW-0813">Transport</keyword>
<dbReference type="RefSeq" id="WP_163993693.1">
    <property type="nucleotide sequence ID" value="NZ_WUEY01000030.1"/>
</dbReference>
<dbReference type="InterPro" id="IPR050366">
    <property type="entry name" value="BP-dependent_transpt_permease"/>
</dbReference>
<feature type="transmembrane region" description="Helical" evidence="9">
    <location>
        <begin position="32"/>
        <end position="52"/>
    </location>
</feature>
<keyword evidence="6" id="KW-0653">Protein transport</keyword>
<dbReference type="AlphaFoldDB" id="A0A6L9UKS9"/>
<comment type="caution">
    <text evidence="11">The sequence shown here is derived from an EMBL/GenBank/DDBJ whole genome shotgun (WGS) entry which is preliminary data.</text>
</comment>
<feature type="domain" description="ABC transmembrane type-1" evidence="10">
    <location>
        <begin position="92"/>
        <end position="282"/>
    </location>
</feature>
<keyword evidence="5" id="KW-0571">Peptide transport</keyword>
<dbReference type="GO" id="GO:0055085">
    <property type="term" value="P:transmembrane transport"/>
    <property type="evidence" value="ECO:0007669"/>
    <property type="project" value="InterPro"/>
</dbReference>
<dbReference type="PANTHER" id="PTHR43386">
    <property type="entry name" value="OLIGOPEPTIDE TRANSPORT SYSTEM PERMEASE PROTEIN APPC"/>
    <property type="match status" value="1"/>
</dbReference>
<keyword evidence="3" id="KW-1003">Cell membrane</keyword>
<feature type="transmembrane region" description="Helical" evidence="9">
    <location>
        <begin position="255"/>
        <end position="282"/>
    </location>
</feature>
<evidence type="ECO:0000256" key="4">
    <source>
        <dbReference type="ARBA" id="ARBA00022692"/>
    </source>
</evidence>
<dbReference type="PROSITE" id="PS50928">
    <property type="entry name" value="ABC_TM1"/>
    <property type="match status" value="1"/>
</dbReference>
<dbReference type="InterPro" id="IPR025966">
    <property type="entry name" value="OppC_N"/>
</dbReference>
<evidence type="ECO:0000256" key="3">
    <source>
        <dbReference type="ARBA" id="ARBA00022475"/>
    </source>
</evidence>
<dbReference type="Pfam" id="PF00528">
    <property type="entry name" value="BPD_transp_1"/>
    <property type="match status" value="1"/>
</dbReference>
<accession>A0A6L9UKS9</accession>
<evidence type="ECO:0000256" key="7">
    <source>
        <dbReference type="ARBA" id="ARBA00022989"/>
    </source>
</evidence>
<dbReference type="Proteomes" id="UP000483035">
    <property type="component" value="Unassembled WGS sequence"/>
</dbReference>
<dbReference type="PANTHER" id="PTHR43386:SF1">
    <property type="entry name" value="D,D-DIPEPTIDE TRANSPORT SYSTEM PERMEASE PROTEIN DDPC-RELATED"/>
    <property type="match status" value="1"/>
</dbReference>
<feature type="transmembrane region" description="Helical" evidence="9">
    <location>
        <begin position="157"/>
        <end position="174"/>
    </location>
</feature>
<comment type="subcellular location">
    <subcellularLocation>
        <location evidence="1 9">Cell membrane</location>
        <topology evidence="1 9">Multi-pass membrane protein</topology>
    </subcellularLocation>
</comment>